<evidence type="ECO:0000313" key="2">
    <source>
        <dbReference type="Proteomes" id="UP001209540"/>
    </source>
</evidence>
<keyword evidence="2" id="KW-1185">Reference proteome</keyword>
<gene>
    <name evidence="1" type="ORF">BDA99DRAFT_496736</name>
</gene>
<dbReference type="AlphaFoldDB" id="A0AAD5PJA7"/>
<organism evidence="1 2">
    <name type="scientific">Phascolomyces articulosus</name>
    <dbReference type="NCBI Taxonomy" id="60185"/>
    <lineage>
        <taxon>Eukaryota</taxon>
        <taxon>Fungi</taxon>
        <taxon>Fungi incertae sedis</taxon>
        <taxon>Mucoromycota</taxon>
        <taxon>Mucoromycotina</taxon>
        <taxon>Mucoromycetes</taxon>
        <taxon>Mucorales</taxon>
        <taxon>Lichtheimiaceae</taxon>
        <taxon>Phascolomyces</taxon>
    </lineage>
</organism>
<protein>
    <submittedName>
        <fullName evidence="1">Uncharacterized protein</fullName>
    </submittedName>
</protein>
<proteinExistence type="predicted"/>
<reference evidence="1" key="2">
    <citation type="submission" date="2023-02" db="EMBL/GenBank/DDBJ databases">
        <authorList>
            <consortium name="DOE Joint Genome Institute"/>
            <person name="Mondo S.J."/>
            <person name="Chang Y."/>
            <person name="Wang Y."/>
            <person name="Ahrendt S."/>
            <person name="Andreopoulos W."/>
            <person name="Barry K."/>
            <person name="Beard J."/>
            <person name="Benny G.L."/>
            <person name="Blankenship S."/>
            <person name="Bonito G."/>
            <person name="Cuomo C."/>
            <person name="Desiro A."/>
            <person name="Gervers K.A."/>
            <person name="Hundley H."/>
            <person name="Kuo A."/>
            <person name="LaButti K."/>
            <person name="Lang B.F."/>
            <person name="Lipzen A."/>
            <person name="O'Donnell K."/>
            <person name="Pangilinan J."/>
            <person name="Reynolds N."/>
            <person name="Sandor L."/>
            <person name="Smith M.W."/>
            <person name="Tsang A."/>
            <person name="Grigoriev I.V."/>
            <person name="Stajich J.E."/>
            <person name="Spatafora J.W."/>
        </authorList>
    </citation>
    <scope>NUCLEOTIDE SEQUENCE</scope>
    <source>
        <strain evidence="1">RSA 2281</strain>
    </source>
</reference>
<dbReference type="EMBL" id="JAIXMP010000003">
    <property type="protein sequence ID" value="KAI9275902.1"/>
    <property type="molecule type" value="Genomic_DNA"/>
</dbReference>
<comment type="caution">
    <text evidence="1">The sequence shown here is derived from an EMBL/GenBank/DDBJ whole genome shotgun (WGS) entry which is preliminary data.</text>
</comment>
<dbReference type="Proteomes" id="UP001209540">
    <property type="component" value="Unassembled WGS sequence"/>
</dbReference>
<accession>A0AAD5PJA7</accession>
<sequence length="67" mass="7931">MTLTQYRSFFRDRFPTESTEELDARMECIRYEVSAKAQFVLPLIHKKCNHTSTMQLSISDDNNNKKD</sequence>
<reference evidence="1" key="1">
    <citation type="journal article" date="2022" name="IScience">
        <title>Evolution of zygomycete secretomes and the origins of terrestrial fungal ecologies.</title>
        <authorList>
            <person name="Chang Y."/>
            <person name="Wang Y."/>
            <person name="Mondo S."/>
            <person name="Ahrendt S."/>
            <person name="Andreopoulos W."/>
            <person name="Barry K."/>
            <person name="Beard J."/>
            <person name="Benny G.L."/>
            <person name="Blankenship S."/>
            <person name="Bonito G."/>
            <person name="Cuomo C."/>
            <person name="Desiro A."/>
            <person name="Gervers K.A."/>
            <person name="Hundley H."/>
            <person name="Kuo A."/>
            <person name="LaButti K."/>
            <person name="Lang B.F."/>
            <person name="Lipzen A."/>
            <person name="O'Donnell K."/>
            <person name="Pangilinan J."/>
            <person name="Reynolds N."/>
            <person name="Sandor L."/>
            <person name="Smith M.E."/>
            <person name="Tsang A."/>
            <person name="Grigoriev I.V."/>
            <person name="Stajich J.E."/>
            <person name="Spatafora J.W."/>
        </authorList>
    </citation>
    <scope>NUCLEOTIDE SEQUENCE</scope>
    <source>
        <strain evidence="1">RSA 2281</strain>
    </source>
</reference>
<evidence type="ECO:0000313" key="1">
    <source>
        <dbReference type="EMBL" id="KAI9275902.1"/>
    </source>
</evidence>
<name>A0AAD5PJA7_9FUNG</name>